<keyword evidence="3" id="KW-1185">Reference proteome</keyword>
<dbReference type="Gene3D" id="3.40.50.300">
    <property type="entry name" value="P-loop containing nucleotide triphosphate hydrolases"/>
    <property type="match status" value="1"/>
</dbReference>
<dbReference type="InterPro" id="IPR052922">
    <property type="entry name" value="Cytidylate_Kinase-2"/>
</dbReference>
<accession>A0ABV9WIG1</accession>
<evidence type="ECO:0000313" key="3">
    <source>
        <dbReference type="Proteomes" id="UP001595912"/>
    </source>
</evidence>
<evidence type="ECO:0000313" key="2">
    <source>
        <dbReference type="EMBL" id="MFC5007322.1"/>
    </source>
</evidence>
<organism evidence="2 3">
    <name type="scientific">Dactylosporangium cerinum</name>
    <dbReference type="NCBI Taxonomy" id="1434730"/>
    <lineage>
        <taxon>Bacteria</taxon>
        <taxon>Bacillati</taxon>
        <taxon>Actinomycetota</taxon>
        <taxon>Actinomycetes</taxon>
        <taxon>Micromonosporales</taxon>
        <taxon>Micromonosporaceae</taxon>
        <taxon>Dactylosporangium</taxon>
    </lineage>
</organism>
<reference evidence="3" key="1">
    <citation type="journal article" date="2019" name="Int. J. Syst. Evol. Microbiol.">
        <title>The Global Catalogue of Microorganisms (GCM) 10K type strain sequencing project: providing services to taxonomists for standard genome sequencing and annotation.</title>
        <authorList>
            <consortium name="The Broad Institute Genomics Platform"/>
            <consortium name="The Broad Institute Genome Sequencing Center for Infectious Disease"/>
            <person name="Wu L."/>
            <person name="Ma J."/>
        </authorList>
    </citation>
    <scope>NUCLEOTIDE SEQUENCE [LARGE SCALE GENOMIC DNA]</scope>
    <source>
        <strain evidence="3">CGMCC 4.7152</strain>
    </source>
</reference>
<sequence length="171" mass="18915">MRRVAIVGAGGAGKTVLANHLGARLGLPVTHLDDLRYDAAWDVVPEPEFVAAQRAVVTRDRWIIDGNSTASMPIRFAAADTIIFLDLPPLVCLWGIALRRLRYRGGRHSDGVHDRITLAFLRYVLGFRRRHAPTVRAHIAAHGEHAELFEVTSRRQVNQLITGLDSGGRDV</sequence>
<dbReference type="InterPro" id="IPR027417">
    <property type="entry name" value="P-loop_NTPase"/>
</dbReference>
<keyword evidence="1" id="KW-0812">Transmembrane</keyword>
<comment type="caution">
    <text evidence="2">The sequence shown here is derived from an EMBL/GenBank/DDBJ whole genome shotgun (WGS) entry which is preliminary data.</text>
</comment>
<keyword evidence="1" id="KW-1133">Transmembrane helix</keyword>
<keyword evidence="1" id="KW-0472">Membrane</keyword>
<dbReference type="RefSeq" id="WP_380127968.1">
    <property type="nucleotide sequence ID" value="NZ_JBHSIU010000121.1"/>
</dbReference>
<evidence type="ECO:0000256" key="1">
    <source>
        <dbReference type="SAM" id="Phobius"/>
    </source>
</evidence>
<dbReference type="EMBL" id="JBHSIU010000121">
    <property type="protein sequence ID" value="MFC5007322.1"/>
    <property type="molecule type" value="Genomic_DNA"/>
</dbReference>
<proteinExistence type="predicted"/>
<gene>
    <name evidence="2" type="ORF">ACFPIJ_57125</name>
</gene>
<dbReference type="Proteomes" id="UP001595912">
    <property type="component" value="Unassembled WGS sequence"/>
</dbReference>
<name>A0ABV9WIG1_9ACTN</name>
<feature type="transmembrane region" description="Helical" evidence="1">
    <location>
        <begin position="76"/>
        <end position="98"/>
    </location>
</feature>
<dbReference type="PANTHER" id="PTHR37816:SF3">
    <property type="entry name" value="MODULATES DNA TOPOLOGY"/>
    <property type="match status" value="1"/>
</dbReference>
<dbReference type="SUPFAM" id="SSF52540">
    <property type="entry name" value="P-loop containing nucleoside triphosphate hydrolases"/>
    <property type="match status" value="1"/>
</dbReference>
<dbReference type="PANTHER" id="PTHR37816">
    <property type="entry name" value="YALI0E33011P"/>
    <property type="match status" value="1"/>
</dbReference>
<protein>
    <submittedName>
        <fullName evidence="2">Topology modulation protein</fullName>
    </submittedName>
</protein>